<accession>A0A367IZY3</accession>
<reference evidence="1 2" key="1">
    <citation type="journal article" date="2018" name="G3 (Bethesda)">
        <title>Phylogenetic and Phylogenomic Definition of Rhizopus Species.</title>
        <authorList>
            <person name="Gryganskyi A.P."/>
            <person name="Golan J."/>
            <person name="Dolatabadi S."/>
            <person name="Mondo S."/>
            <person name="Robb S."/>
            <person name="Idnurm A."/>
            <person name="Muszewska A."/>
            <person name="Steczkiewicz K."/>
            <person name="Masonjones S."/>
            <person name="Liao H.L."/>
            <person name="Gajdeczka M.T."/>
            <person name="Anike F."/>
            <person name="Vuek A."/>
            <person name="Anishchenko I.M."/>
            <person name="Voigt K."/>
            <person name="de Hoog G.S."/>
            <person name="Smith M.E."/>
            <person name="Heitman J."/>
            <person name="Vilgalys R."/>
            <person name="Stajich J.E."/>
        </authorList>
    </citation>
    <scope>NUCLEOTIDE SEQUENCE [LARGE SCALE GENOMIC DNA]</scope>
    <source>
        <strain evidence="1 2">LSU 92-RS-03</strain>
    </source>
</reference>
<organism evidence="1 2">
    <name type="scientific">Rhizopus stolonifer</name>
    <name type="common">Rhizopus nigricans</name>
    <dbReference type="NCBI Taxonomy" id="4846"/>
    <lineage>
        <taxon>Eukaryota</taxon>
        <taxon>Fungi</taxon>
        <taxon>Fungi incertae sedis</taxon>
        <taxon>Mucoromycota</taxon>
        <taxon>Mucoromycotina</taxon>
        <taxon>Mucoromycetes</taxon>
        <taxon>Mucorales</taxon>
        <taxon>Mucorineae</taxon>
        <taxon>Rhizopodaceae</taxon>
        <taxon>Rhizopus</taxon>
    </lineage>
</organism>
<comment type="caution">
    <text evidence="1">The sequence shown here is derived from an EMBL/GenBank/DDBJ whole genome shotgun (WGS) entry which is preliminary data.</text>
</comment>
<dbReference type="STRING" id="4846.A0A367IZY3"/>
<evidence type="ECO:0000313" key="2">
    <source>
        <dbReference type="Proteomes" id="UP000253551"/>
    </source>
</evidence>
<protein>
    <submittedName>
        <fullName evidence="1">Uncharacterized protein</fullName>
    </submittedName>
</protein>
<evidence type="ECO:0000313" key="1">
    <source>
        <dbReference type="EMBL" id="RCH83238.1"/>
    </source>
</evidence>
<feature type="non-terminal residue" evidence="1">
    <location>
        <position position="246"/>
    </location>
</feature>
<gene>
    <name evidence="1" type="ORF">CU098_001599</name>
</gene>
<name>A0A367IZY3_RHIST</name>
<dbReference type="Pfam" id="PF10221">
    <property type="entry name" value="Mat89Bb"/>
    <property type="match status" value="1"/>
</dbReference>
<proteinExistence type="predicted"/>
<dbReference type="EMBL" id="PJQM01004812">
    <property type="protein sequence ID" value="RCH83238.1"/>
    <property type="molecule type" value="Genomic_DNA"/>
</dbReference>
<dbReference type="AlphaFoldDB" id="A0A367IZY3"/>
<keyword evidence="2" id="KW-1185">Reference proteome</keyword>
<dbReference type="Proteomes" id="UP000253551">
    <property type="component" value="Unassembled WGS sequence"/>
</dbReference>
<sequence>MSHTFIILDGHPNVFAPTIRNTKEKTDPTQQLPLLPLWANMVQASIEFCRVTWDLQHLKRYLINVLIAGETPILLNDLHQQSIQQLESQFPHAQPRQAFTHDRLQAAIEYAFRIYSGTNNNEALRRCRIVILAVAKQSTEKSFEFRNNPDDPARDLRTMVYKAIENTNTLKIDHVQVDILRLLPYVETPETPLPHKITSKRISSQLTMSVYNIPNGQDDLKYAMRHLAQLYYNVHVLHISNIPMKA</sequence>
<dbReference type="InterPro" id="IPR019355">
    <property type="entry name" value="Cell_cycle_regulator_Mat89Bb"/>
</dbReference>
<dbReference type="OrthoDB" id="5844105at2759"/>